<name>A0A6I3KKU9_9HYPH</name>
<keyword evidence="1" id="KW-0732">Signal</keyword>
<gene>
    <name evidence="2" type="ORF">GIW81_11640</name>
</gene>
<proteinExistence type="predicted"/>
<organism evidence="2 3">
    <name type="scientific">Hyphomicrobium album</name>
    <dbReference type="NCBI Taxonomy" id="2665159"/>
    <lineage>
        <taxon>Bacteria</taxon>
        <taxon>Pseudomonadati</taxon>
        <taxon>Pseudomonadota</taxon>
        <taxon>Alphaproteobacteria</taxon>
        <taxon>Hyphomicrobiales</taxon>
        <taxon>Hyphomicrobiaceae</taxon>
        <taxon>Hyphomicrobium</taxon>
    </lineage>
</organism>
<feature type="chain" id="PRO_5026015743" evidence="1">
    <location>
        <begin position="21"/>
        <end position="85"/>
    </location>
</feature>
<dbReference type="RefSeq" id="WP_154739339.1">
    <property type="nucleotide sequence ID" value="NZ_WMBQ01000001.1"/>
</dbReference>
<evidence type="ECO:0000313" key="3">
    <source>
        <dbReference type="Proteomes" id="UP000440694"/>
    </source>
</evidence>
<sequence>MKKFACIALALTLCGGAALADSKPAEDEAGKIKQTLSDWGCEGGTFEKETEASGMFEADDVKCKDGNQYDVKLDGSFKIISITRD</sequence>
<protein>
    <submittedName>
        <fullName evidence="2">Uncharacterized protein</fullName>
    </submittedName>
</protein>
<dbReference type="AlphaFoldDB" id="A0A6I3KKU9"/>
<feature type="signal peptide" evidence="1">
    <location>
        <begin position="1"/>
        <end position="20"/>
    </location>
</feature>
<accession>A0A6I3KKU9</accession>
<comment type="caution">
    <text evidence="2">The sequence shown here is derived from an EMBL/GenBank/DDBJ whole genome shotgun (WGS) entry which is preliminary data.</text>
</comment>
<dbReference type="EMBL" id="WMBQ01000001">
    <property type="protein sequence ID" value="MTD94983.1"/>
    <property type="molecule type" value="Genomic_DNA"/>
</dbReference>
<dbReference type="Proteomes" id="UP000440694">
    <property type="component" value="Unassembled WGS sequence"/>
</dbReference>
<evidence type="ECO:0000256" key="1">
    <source>
        <dbReference type="SAM" id="SignalP"/>
    </source>
</evidence>
<reference evidence="2 3" key="1">
    <citation type="submission" date="2019-11" db="EMBL/GenBank/DDBJ databases">
        <title>Identification of a novel strain.</title>
        <authorList>
            <person name="Xu Q."/>
            <person name="Wang G."/>
        </authorList>
    </citation>
    <scope>NUCLEOTIDE SEQUENCE [LARGE SCALE GENOMIC DNA]</scope>
    <source>
        <strain evidence="3">xq</strain>
    </source>
</reference>
<evidence type="ECO:0000313" key="2">
    <source>
        <dbReference type="EMBL" id="MTD94983.1"/>
    </source>
</evidence>
<keyword evidence="3" id="KW-1185">Reference proteome</keyword>